<evidence type="ECO:0000256" key="3">
    <source>
        <dbReference type="SAM" id="Coils"/>
    </source>
</evidence>
<evidence type="ECO:0000256" key="4">
    <source>
        <dbReference type="SAM" id="MobiDB-lite"/>
    </source>
</evidence>
<feature type="domain" description="Letm1 RBD" evidence="6">
    <location>
        <begin position="928"/>
        <end position="1232"/>
    </location>
</feature>
<dbReference type="GO" id="GO:0003677">
    <property type="term" value="F:DNA binding"/>
    <property type="evidence" value="ECO:0007669"/>
    <property type="project" value="UniProtKB-UniRule"/>
</dbReference>
<dbReference type="WBParaSite" id="scaffold9051_cov248.g13607">
    <property type="protein sequence ID" value="scaffold9051_cov248.g13607"/>
    <property type="gene ID" value="scaffold9051_cov248.g13607"/>
</dbReference>
<dbReference type="PROSITE" id="PS51758">
    <property type="entry name" value="LETM1_RBD"/>
    <property type="match status" value="1"/>
</dbReference>
<evidence type="ECO:0000256" key="1">
    <source>
        <dbReference type="PROSITE-ProRule" id="PRU00267"/>
    </source>
</evidence>
<dbReference type="Gene3D" id="1.10.30.10">
    <property type="entry name" value="High mobility group box domain"/>
    <property type="match status" value="1"/>
</dbReference>
<dbReference type="PANTHER" id="PTHR12959:SF11">
    <property type="entry name" value="GPI TRANSAMIDASE COMPONENT PIG-T"/>
    <property type="match status" value="1"/>
</dbReference>
<protein>
    <submittedName>
        <fullName evidence="8">Uncharacterized protein</fullName>
    </submittedName>
</protein>
<dbReference type="GO" id="GO:0005634">
    <property type="term" value="C:nucleus"/>
    <property type="evidence" value="ECO:0007669"/>
    <property type="project" value="UniProtKB-UniRule"/>
</dbReference>
<organism evidence="7 8">
    <name type="scientific">Meloidogyne javanica</name>
    <name type="common">Root-knot nematode worm</name>
    <dbReference type="NCBI Taxonomy" id="6303"/>
    <lineage>
        <taxon>Eukaryota</taxon>
        <taxon>Metazoa</taxon>
        <taxon>Ecdysozoa</taxon>
        <taxon>Nematoda</taxon>
        <taxon>Chromadorea</taxon>
        <taxon>Rhabditida</taxon>
        <taxon>Tylenchina</taxon>
        <taxon>Tylenchomorpha</taxon>
        <taxon>Tylenchoidea</taxon>
        <taxon>Meloidogynidae</taxon>
        <taxon>Meloidogyninae</taxon>
        <taxon>Meloidogyne</taxon>
        <taxon>Meloidogyne incognita group</taxon>
    </lineage>
</organism>
<dbReference type="Proteomes" id="UP000887561">
    <property type="component" value="Unplaced"/>
</dbReference>
<evidence type="ECO:0000313" key="7">
    <source>
        <dbReference type="Proteomes" id="UP000887561"/>
    </source>
</evidence>
<dbReference type="PROSITE" id="PS50118">
    <property type="entry name" value="HMG_BOX_2"/>
    <property type="match status" value="1"/>
</dbReference>
<dbReference type="InterPro" id="IPR009071">
    <property type="entry name" value="HMG_box_dom"/>
</dbReference>
<evidence type="ECO:0000259" key="6">
    <source>
        <dbReference type="PROSITE" id="PS51758"/>
    </source>
</evidence>
<keyword evidence="2" id="KW-0496">Mitochondrion</keyword>
<dbReference type="GO" id="GO:0042765">
    <property type="term" value="C:GPI-anchor transamidase complex"/>
    <property type="evidence" value="ECO:0007669"/>
    <property type="project" value="InterPro"/>
</dbReference>
<proteinExistence type="predicted"/>
<feature type="region of interest" description="Disordered" evidence="4">
    <location>
        <begin position="533"/>
        <end position="560"/>
    </location>
</feature>
<feature type="region of interest" description="Disordered" evidence="4">
    <location>
        <begin position="608"/>
        <end position="644"/>
    </location>
</feature>
<evidence type="ECO:0000256" key="2">
    <source>
        <dbReference type="PROSITE-ProRule" id="PRU01094"/>
    </source>
</evidence>
<sequence>MPGLFLHLFEQFSLGNFKLTISQGFWRTNLWGYQHVNTGVASGTELSVKFFDKTKNPYQKWHDFIHLINGLFCTSILGLLPQFSVQPKFNDGWWYGSLGGESVCTENLQSWKRLLPCKKSGLASLLKPTSLLSTRFHSITIEMNKQNRNGHFGNFHLNLISKTVYNYQSFKEFTLQNLFNFKLFLRCPVSIQSQLLIKKSKYFDVILPSFVITQNSQDSDLLVIDLNNSSSLNLNKFRFLAKVDKTQRYTHSPTILLHSFLKSVSQVGGRICIQINNPFQHSFNARFMQMIPWQIRVFLHTLTFVCSNKSKESMDFYGEYTLARDGMRPLLIELDILLPANSKCKIEFEFEAAFLKISKFPPDANSGIHIPGAVLSISQDDSTNLSLFSTFTNKSANQKIFGEPLLILLPVPDFSMPFNVICFVCSTIAIFYGNIFALSTKLMKLFPKEEKLLENEQESTLTVKQKIFKQSKEFSSELELFGVRTRSMVRNQQKNSERTNNAIEKHSNSNQNVTILQKTPDRYLDDLEPFKLQTRSMARGQQKNKERTNNAIEKHSNSNQNVTILQKTPKNLDCVKKPLQRKKSKLIDPQFYPKDRYLDYLEPSKLQTRSMARGQQKNKEQTSKAESRPLAAKGENFDDNKWQTPRPTINAENVMLRSQVLSQVCNEFGLKCHSLIENMCFLETYYISSKATSTNNKLTLIIDQTFNGEIVKFQYSCSESGNILNFHWPFCNLSFIWAFRGICVEAFFPTIREQFGYPQIEEPNDEEFACQCAGKNFSIFDVHNELRLDELANDLMLIYLQKLNEAVFPRLNLCGPLSLRFSSTDKKGFDDIQRTVKRLREEVEIQQLDEPKKSVGRPLHVKTGRWIVDHFKNPKKLWYIVRDLLRHTWHGLRLYWLELRISLKYVRKLKKRSLTRRERNQLFTTLADTLRLAPFMFFPQMLPSTFHGNTLMEIDEINEKKIEEALDEKKAYEFSQFLKKVREQEDGYVTNADLFKFIKLFEDELTLDNLNDSQLQAICRLLGIARIGTKEILRFRLQMKLKELQADDRLIAAEGGAEMLSIKELQAANKARGMRAYGVTEKRLQDQLKQWLELSLDDKVPPSLLLLSRAMFFPEELNFTERLRSIIASLPEEIGEHTTLKLKELEGIDDPKTKIEVLRSIELSLKEEKLEEIQRAKEAEAAFELKEQQKKAEAEIELEAKQQKPLEINEGEAFNESSIEEMDRRTEFGIEDEKKNLKDFSSIDKQKEEENINDVINKEIKMTSVPEDPLLRPPRMPDRPLTPYMRYSKKVWPEVRAENPDSPLWDFGRIIGQLWNNLPPAEKLVYQQEYEVEKSKYEEAVKNYNATYAQYMASKSRVKGSQQDKVGSGGVNSNRKLMPEANVLSGVFIQPVDDEDPLEMAGKRMAAIRYDRNNRLMAELFSPNYMPDSRTFVPQQKIEHFRKQSQSLEQHQNKLNDELAKLEEIFNQRKSAIEEVSEAHSENIKRLCQDKPHLDQEKYNKIADEYGENLLTSWKLFEQKQAAIQAKLDADKRANPILNDLIISKTPPSYQTNEEKTDNEREEENNEQLINNNEVNDESKIES</sequence>
<dbReference type="InterPro" id="IPR036910">
    <property type="entry name" value="HMG_box_dom_sf"/>
</dbReference>
<keyword evidence="3" id="KW-0175">Coiled coil</keyword>
<dbReference type="Pfam" id="PF07766">
    <property type="entry name" value="LETM1_RBD"/>
    <property type="match status" value="1"/>
</dbReference>
<dbReference type="SUPFAM" id="SSF47095">
    <property type="entry name" value="HMG-box"/>
    <property type="match status" value="1"/>
</dbReference>
<dbReference type="GO" id="GO:0043022">
    <property type="term" value="F:ribosome binding"/>
    <property type="evidence" value="ECO:0007669"/>
    <property type="project" value="InterPro"/>
</dbReference>
<name>A0A915NCY3_MELJA</name>
<feature type="compositionally biased region" description="Polar residues" evidence="4">
    <location>
        <begin position="491"/>
        <end position="517"/>
    </location>
</feature>
<feature type="coiled-coil region" evidence="3">
    <location>
        <begin position="1438"/>
        <end position="1482"/>
    </location>
</feature>
<dbReference type="Pfam" id="PF04113">
    <property type="entry name" value="Gpi16"/>
    <property type="match status" value="2"/>
</dbReference>
<reference evidence="8" key="1">
    <citation type="submission" date="2022-11" db="UniProtKB">
        <authorList>
            <consortium name="WormBaseParasite"/>
        </authorList>
    </citation>
    <scope>IDENTIFICATION</scope>
</reference>
<dbReference type="InterPro" id="IPR033122">
    <property type="entry name" value="LETM1-like_RBD"/>
</dbReference>
<feature type="coiled-coil region" evidence="3">
    <location>
        <begin position="1166"/>
        <end position="1204"/>
    </location>
</feature>
<keyword evidence="1" id="KW-0539">Nucleus</keyword>
<accession>A0A915NCY3</accession>
<dbReference type="InterPro" id="IPR007245">
    <property type="entry name" value="PIG-T"/>
</dbReference>
<evidence type="ECO:0000313" key="8">
    <source>
        <dbReference type="WBParaSite" id="scaffold9051_cov248.g13607"/>
    </source>
</evidence>
<evidence type="ECO:0000259" key="5">
    <source>
        <dbReference type="PROSITE" id="PS50118"/>
    </source>
</evidence>
<feature type="compositionally biased region" description="Basic and acidic residues" evidence="4">
    <location>
        <begin position="543"/>
        <end position="556"/>
    </location>
</feature>
<feature type="region of interest" description="Disordered" evidence="4">
    <location>
        <begin position="1543"/>
        <end position="1583"/>
    </location>
</feature>
<dbReference type="Pfam" id="PF00505">
    <property type="entry name" value="HMG_box"/>
    <property type="match status" value="1"/>
</dbReference>
<dbReference type="PANTHER" id="PTHR12959">
    <property type="entry name" value="GPI TRANSAMIDASE COMPONENT PIG-T-RELATED"/>
    <property type="match status" value="1"/>
</dbReference>
<dbReference type="SMART" id="SM00398">
    <property type="entry name" value="HMG"/>
    <property type="match status" value="1"/>
</dbReference>
<dbReference type="CDD" id="cd21983">
    <property type="entry name" value="HMG-box_SMARCE1"/>
    <property type="match status" value="1"/>
</dbReference>
<keyword evidence="7" id="KW-1185">Reference proteome</keyword>
<feature type="domain" description="HMG box" evidence="5">
    <location>
        <begin position="1277"/>
        <end position="1345"/>
    </location>
</feature>
<feature type="region of interest" description="Disordered" evidence="4">
    <location>
        <begin position="491"/>
        <end position="518"/>
    </location>
</feature>
<feature type="compositionally biased region" description="Basic and acidic residues" evidence="4">
    <location>
        <begin position="617"/>
        <end position="627"/>
    </location>
</feature>
<dbReference type="GO" id="GO:0016255">
    <property type="term" value="P:attachment of GPI anchor to protein"/>
    <property type="evidence" value="ECO:0007669"/>
    <property type="project" value="InterPro"/>
</dbReference>
<feature type="DNA-binding region" description="HMG box" evidence="1">
    <location>
        <begin position="1277"/>
        <end position="1345"/>
    </location>
</feature>
<keyword evidence="1" id="KW-0238">DNA-binding</keyword>